<feature type="transmembrane region" description="Helical" evidence="9">
    <location>
        <begin position="89"/>
        <end position="107"/>
    </location>
</feature>
<comment type="pathway">
    <text evidence="9">Protein modification; lipoprotein biosynthesis (signal peptide cleavage).</text>
</comment>
<dbReference type="EMBL" id="LBWS01000027">
    <property type="protein sequence ID" value="KKR14486.1"/>
    <property type="molecule type" value="Genomic_DNA"/>
</dbReference>
<keyword evidence="7 9" id="KW-1133">Transmembrane helix</keyword>
<feature type="transmembrane region" description="Helical" evidence="9">
    <location>
        <begin position="53"/>
        <end position="77"/>
    </location>
</feature>
<proteinExistence type="inferred from homology"/>
<feature type="transmembrane region" description="Helical" evidence="9">
    <location>
        <begin position="119"/>
        <end position="143"/>
    </location>
</feature>
<keyword evidence="2 9" id="KW-1003">Cell membrane</keyword>
<name>A0A0G0NNV0_9BACT</name>
<dbReference type="Pfam" id="PF01252">
    <property type="entry name" value="Peptidase_A8"/>
    <property type="match status" value="1"/>
</dbReference>
<evidence type="ECO:0000256" key="6">
    <source>
        <dbReference type="ARBA" id="ARBA00022801"/>
    </source>
</evidence>
<evidence type="ECO:0000256" key="2">
    <source>
        <dbReference type="ARBA" id="ARBA00022475"/>
    </source>
</evidence>
<keyword evidence="4 9" id="KW-0812">Transmembrane</keyword>
<dbReference type="EC" id="3.4.23.36" evidence="9"/>
<comment type="similarity">
    <text evidence="1 9 10">Belongs to the peptidase A8 family.</text>
</comment>
<evidence type="ECO:0000256" key="3">
    <source>
        <dbReference type="ARBA" id="ARBA00022670"/>
    </source>
</evidence>
<evidence type="ECO:0000313" key="11">
    <source>
        <dbReference type="EMBL" id="KKR14486.1"/>
    </source>
</evidence>
<gene>
    <name evidence="9" type="primary">lspA</name>
    <name evidence="11" type="ORF">UT42_C0027G0006</name>
</gene>
<dbReference type="PANTHER" id="PTHR33695:SF1">
    <property type="entry name" value="LIPOPROTEIN SIGNAL PEPTIDASE"/>
    <property type="match status" value="1"/>
</dbReference>
<evidence type="ECO:0000256" key="9">
    <source>
        <dbReference type="HAMAP-Rule" id="MF_00161"/>
    </source>
</evidence>
<evidence type="ECO:0000313" key="12">
    <source>
        <dbReference type="Proteomes" id="UP000034048"/>
    </source>
</evidence>
<organism evidence="11 12">
    <name type="scientific">Candidatus Falkowbacteria bacterium GW2011_GWA2_39_24</name>
    <dbReference type="NCBI Taxonomy" id="1618634"/>
    <lineage>
        <taxon>Bacteria</taxon>
        <taxon>Candidatus Falkowiibacteriota</taxon>
    </lineage>
</organism>
<evidence type="ECO:0000256" key="1">
    <source>
        <dbReference type="ARBA" id="ARBA00006139"/>
    </source>
</evidence>
<evidence type="ECO:0000256" key="4">
    <source>
        <dbReference type="ARBA" id="ARBA00022692"/>
    </source>
</evidence>
<comment type="caution">
    <text evidence="11">The sequence shown here is derived from an EMBL/GenBank/DDBJ whole genome shotgun (WGS) entry which is preliminary data.</text>
</comment>
<protein>
    <recommendedName>
        <fullName evidence="9">Lipoprotein signal peptidase</fullName>
        <ecNumber evidence="9">3.4.23.36</ecNumber>
    </recommendedName>
    <alternativeName>
        <fullName evidence="9">Prolipoprotein signal peptidase</fullName>
    </alternativeName>
    <alternativeName>
        <fullName evidence="9">Signal peptidase II</fullName>
        <shortName evidence="9">SPase II</shortName>
    </alternativeName>
</protein>
<keyword evidence="6 9" id="KW-0378">Hydrolase</keyword>
<feature type="active site" evidence="9">
    <location>
        <position position="117"/>
    </location>
</feature>
<accession>A0A0G0NNV0</accession>
<feature type="active site" evidence="9">
    <location>
        <position position="131"/>
    </location>
</feature>
<keyword evidence="8 9" id="KW-0472">Membrane</keyword>
<dbReference type="HAMAP" id="MF_00161">
    <property type="entry name" value="LspA"/>
    <property type="match status" value="1"/>
</dbReference>
<reference evidence="11 12" key="1">
    <citation type="journal article" date="2015" name="Nature">
        <title>rRNA introns, odd ribosomes, and small enigmatic genomes across a large radiation of phyla.</title>
        <authorList>
            <person name="Brown C.T."/>
            <person name="Hug L.A."/>
            <person name="Thomas B.C."/>
            <person name="Sharon I."/>
            <person name="Castelle C.J."/>
            <person name="Singh A."/>
            <person name="Wilkins M.J."/>
            <person name="Williams K.H."/>
            <person name="Banfield J.F."/>
        </authorList>
    </citation>
    <scope>NUCLEOTIDE SEQUENCE [LARGE SCALE GENOMIC DNA]</scope>
</reference>
<dbReference type="PANTHER" id="PTHR33695">
    <property type="entry name" value="LIPOPROTEIN SIGNAL PEPTIDASE"/>
    <property type="match status" value="1"/>
</dbReference>
<dbReference type="GO" id="GO:0005886">
    <property type="term" value="C:plasma membrane"/>
    <property type="evidence" value="ECO:0007669"/>
    <property type="project" value="UniProtKB-SubCell"/>
</dbReference>
<comment type="subcellular location">
    <subcellularLocation>
        <location evidence="9">Cell membrane</location>
        <topology evidence="9">Multi-pass membrane protein</topology>
    </subcellularLocation>
</comment>
<evidence type="ECO:0000256" key="10">
    <source>
        <dbReference type="RuleBase" id="RU004181"/>
    </source>
</evidence>
<dbReference type="GO" id="GO:0004190">
    <property type="term" value="F:aspartic-type endopeptidase activity"/>
    <property type="evidence" value="ECO:0007669"/>
    <property type="project" value="UniProtKB-UniRule"/>
</dbReference>
<dbReference type="PRINTS" id="PR00781">
    <property type="entry name" value="LIPOSIGPTASE"/>
</dbReference>
<evidence type="ECO:0000256" key="5">
    <source>
        <dbReference type="ARBA" id="ARBA00022750"/>
    </source>
</evidence>
<evidence type="ECO:0000256" key="8">
    <source>
        <dbReference type="ARBA" id="ARBA00023136"/>
    </source>
</evidence>
<sequence>MIADNKKMVVITLIAIFFITLDRWFKAVAINVLADRSWTITSWLQLHLDYNPNIAFSLPLGGLLLNVIIALLILILVRGYLNYKKSQRYLEAGWTLVVVFGALSNFFDRLRYGAVIDYISIPFFTVFNLADALICCGLLGLLYSEWRRSKKLVV</sequence>
<dbReference type="Proteomes" id="UP000034048">
    <property type="component" value="Unassembled WGS sequence"/>
</dbReference>
<comment type="function">
    <text evidence="9">This protein specifically catalyzes the removal of signal peptides from prolipoproteins.</text>
</comment>
<dbReference type="UniPathway" id="UPA00665"/>
<comment type="catalytic activity">
    <reaction evidence="9">
        <text>Release of signal peptides from bacterial membrane prolipoproteins. Hydrolyzes -Xaa-Yaa-Zaa-|-(S,diacylglyceryl)Cys-, in which Xaa is hydrophobic (preferably Leu), and Yaa (Ala or Ser) and Zaa (Gly or Ala) have small, neutral side chains.</text>
        <dbReference type="EC" id="3.4.23.36"/>
    </reaction>
</comment>
<keyword evidence="5 9" id="KW-0064">Aspartyl protease</keyword>
<keyword evidence="3 9" id="KW-0645">Protease</keyword>
<dbReference type="GO" id="GO:0006508">
    <property type="term" value="P:proteolysis"/>
    <property type="evidence" value="ECO:0007669"/>
    <property type="project" value="UniProtKB-KW"/>
</dbReference>
<evidence type="ECO:0000256" key="7">
    <source>
        <dbReference type="ARBA" id="ARBA00022989"/>
    </source>
</evidence>
<dbReference type="InterPro" id="IPR001872">
    <property type="entry name" value="Peptidase_A8"/>
</dbReference>
<dbReference type="PROSITE" id="PS00855">
    <property type="entry name" value="SPASE_II"/>
    <property type="match status" value="1"/>
</dbReference>
<dbReference type="AlphaFoldDB" id="A0A0G0NNV0"/>
<comment type="caution">
    <text evidence="9">Lacks conserved residue(s) required for the propagation of feature annotation.</text>
</comment>
<keyword evidence="11" id="KW-0449">Lipoprotein</keyword>